<protein>
    <submittedName>
        <fullName evidence="2">Uncharacterized protein</fullName>
    </submittedName>
</protein>
<accession>A0A9Q3FRL0</accession>
<dbReference type="AlphaFoldDB" id="A0A9Q3FRL0"/>
<name>A0A9Q3FRL0_9BASI</name>
<evidence type="ECO:0000313" key="3">
    <source>
        <dbReference type="Proteomes" id="UP000765509"/>
    </source>
</evidence>
<evidence type="ECO:0000256" key="1">
    <source>
        <dbReference type="SAM" id="MobiDB-lite"/>
    </source>
</evidence>
<reference evidence="2" key="1">
    <citation type="submission" date="2021-03" db="EMBL/GenBank/DDBJ databases">
        <title>Draft genome sequence of rust myrtle Austropuccinia psidii MF-1, a brazilian biotype.</title>
        <authorList>
            <person name="Quecine M.C."/>
            <person name="Pachon D.M.R."/>
            <person name="Bonatelli M.L."/>
            <person name="Correr F.H."/>
            <person name="Franceschini L.M."/>
            <person name="Leite T.F."/>
            <person name="Margarido G.R.A."/>
            <person name="Almeida C.A."/>
            <person name="Ferrarezi J.A."/>
            <person name="Labate C.A."/>
        </authorList>
    </citation>
    <scope>NUCLEOTIDE SEQUENCE</scope>
    <source>
        <strain evidence="2">MF-1</strain>
    </source>
</reference>
<sequence>MLSTSISPVKISHFTDFNHIFHCQKMKLCNCQSCQKHILNKANQPIKGKFISECNKCKHEHKDIPHLRNNYSFNFQPPLSPHSGEPSSSTSNIESTDSQTDEVNGILEPQDSLLMIASLFVCWLHLLCSLSLLNCNIAYKFAYAIISVAQIDTILELKPKCDLHTIIKSLNIHPEMNLFVCCHKCYSLYEGHNVPMVCTYKPVGQTQCNTSLFNSITNFSALQDKGIGPRPPSTIQSNELGAINK</sequence>
<comment type="caution">
    <text evidence="2">The sequence shown here is derived from an EMBL/GenBank/DDBJ whole genome shotgun (WGS) entry which is preliminary data.</text>
</comment>
<evidence type="ECO:0000313" key="2">
    <source>
        <dbReference type="EMBL" id="MBW0543929.1"/>
    </source>
</evidence>
<keyword evidence="3" id="KW-1185">Reference proteome</keyword>
<feature type="region of interest" description="Disordered" evidence="1">
    <location>
        <begin position="79"/>
        <end position="101"/>
    </location>
</feature>
<proteinExistence type="predicted"/>
<feature type="compositionally biased region" description="Low complexity" evidence="1">
    <location>
        <begin position="81"/>
        <end position="98"/>
    </location>
</feature>
<dbReference type="EMBL" id="AVOT02048730">
    <property type="protein sequence ID" value="MBW0543929.1"/>
    <property type="molecule type" value="Genomic_DNA"/>
</dbReference>
<organism evidence="2 3">
    <name type="scientific">Austropuccinia psidii MF-1</name>
    <dbReference type="NCBI Taxonomy" id="1389203"/>
    <lineage>
        <taxon>Eukaryota</taxon>
        <taxon>Fungi</taxon>
        <taxon>Dikarya</taxon>
        <taxon>Basidiomycota</taxon>
        <taxon>Pucciniomycotina</taxon>
        <taxon>Pucciniomycetes</taxon>
        <taxon>Pucciniales</taxon>
        <taxon>Sphaerophragmiaceae</taxon>
        <taxon>Austropuccinia</taxon>
    </lineage>
</organism>
<dbReference type="Proteomes" id="UP000765509">
    <property type="component" value="Unassembled WGS sequence"/>
</dbReference>
<gene>
    <name evidence="2" type="ORF">O181_083644</name>
</gene>